<name>A0A1Q8YAV6_9BURK</name>
<evidence type="ECO:0000313" key="1">
    <source>
        <dbReference type="EMBL" id="OLP05122.1"/>
    </source>
</evidence>
<sequence>MHALGIKFAAYFVATCAYSIRARGQFLIYFSRKCLAQKAFTGHAT</sequence>
<organism evidence="1 2">
    <name type="scientific">Rhodoferax antarcticus ANT.BR</name>
    <dbReference type="NCBI Taxonomy" id="1111071"/>
    <lineage>
        <taxon>Bacteria</taxon>
        <taxon>Pseudomonadati</taxon>
        <taxon>Pseudomonadota</taxon>
        <taxon>Betaproteobacteria</taxon>
        <taxon>Burkholderiales</taxon>
        <taxon>Comamonadaceae</taxon>
        <taxon>Rhodoferax</taxon>
    </lineage>
</organism>
<proteinExistence type="predicted"/>
<accession>A0A1Q8YAV6</accession>
<comment type="caution">
    <text evidence="1">The sequence shown here is derived from an EMBL/GenBank/DDBJ whole genome shotgun (WGS) entry which is preliminary data.</text>
</comment>
<reference evidence="1 2" key="1">
    <citation type="submission" date="2017-01" db="EMBL/GenBank/DDBJ databases">
        <title>Genome sequence of Rhodoferax antarcticus ANT.BR, a psychrophilic purple nonsulfur bacterium from an Antarctic microbial mat.</title>
        <authorList>
            <person name="Baker J."/>
            <person name="Riester C."/>
            <person name="Skinner B."/>
            <person name="Newell A."/>
            <person name="Swingley W."/>
            <person name="Madigan M."/>
            <person name="Jung D."/>
            <person name="Asao M."/>
            <person name="Chen M."/>
            <person name="Loughlin P."/>
            <person name="Pan H."/>
            <person name="Lin S."/>
            <person name="Li N."/>
            <person name="Shaw J."/>
            <person name="Prado M."/>
            <person name="Sherman C."/>
            <person name="Li X."/>
            <person name="Tang J."/>
            <person name="Blankenship R."/>
            <person name="Zhao T."/>
            <person name="Touchman J."/>
            <person name="Sattley M."/>
        </authorList>
    </citation>
    <scope>NUCLEOTIDE SEQUENCE [LARGE SCALE GENOMIC DNA]</scope>
    <source>
        <strain evidence="1 2">ANT.BR</strain>
    </source>
</reference>
<protein>
    <submittedName>
        <fullName evidence="1">Uncharacterized protein</fullName>
    </submittedName>
</protein>
<dbReference type="AlphaFoldDB" id="A0A1Q8YAV6"/>
<dbReference type="EMBL" id="MSYM01000018">
    <property type="protein sequence ID" value="OLP05122.1"/>
    <property type="molecule type" value="Genomic_DNA"/>
</dbReference>
<keyword evidence="2" id="KW-1185">Reference proteome</keyword>
<gene>
    <name evidence="1" type="ORF">BLL52_3942</name>
</gene>
<dbReference type="Proteomes" id="UP000185911">
    <property type="component" value="Unassembled WGS sequence"/>
</dbReference>
<evidence type="ECO:0000313" key="2">
    <source>
        <dbReference type="Proteomes" id="UP000185911"/>
    </source>
</evidence>